<reference evidence="1" key="2">
    <citation type="submission" date="2016-06" db="EMBL/GenBank/DDBJ databases">
        <title>Towards a vaccine: An investigation of Klebsiella pneumoniae surface antigens.</title>
        <authorList>
            <person name="Follador R."/>
            <person name="Heinz E."/>
            <person name="Wyres K.L."/>
            <person name="Ellington M.J."/>
            <person name="Kowarik M."/>
            <person name="Holt K.E."/>
            <person name="Thomson N.R."/>
        </authorList>
    </citation>
    <scope>NUCLEOTIDE SEQUENCE</scope>
    <source>
        <strain evidence="1">1824.0</strain>
    </source>
</reference>
<protein>
    <submittedName>
        <fullName evidence="1">Group 1 glycosyl transferase</fullName>
    </submittedName>
</protein>
<proteinExistence type="predicted"/>
<dbReference type="AlphaFoldDB" id="A0A193SH23"/>
<evidence type="ECO:0000313" key="1">
    <source>
        <dbReference type="EMBL" id="CZQ25099.1"/>
    </source>
</evidence>
<keyword evidence="1" id="KW-0808">Transferase</keyword>
<reference evidence="1" key="1">
    <citation type="submission" date="2016-02" db="EMBL/GenBank/DDBJ databases">
        <authorList>
            <person name="Wen L."/>
            <person name="He K."/>
            <person name="Yang H."/>
        </authorList>
    </citation>
    <scope>NUCLEOTIDE SEQUENCE</scope>
    <source>
        <strain evidence="1">1824.0</strain>
    </source>
</reference>
<name>A0A193SH23_KLEPN</name>
<dbReference type="EMBL" id="LT174588">
    <property type="protein sequence ID" value="CZQ25099.1"/>
    <property type="molecule type" value="Genomic_DNA"/>
</dbReference>
<sequence length="389" mass="44521">MINQNVNFFCDLGFKVDMFFFENKKIEKLKNVNKIYQFERPGILDILKSFFSGKKLSLQERLFYSNKAKKTIQSILKEDSYDVVIVDMVRMAYLVEDIDVKKILEYDDLLSMRYSRMLSDFDNSINLLGTYTEKFPPFIGELIKPFRKAVLRKESELIYRRELELSEKFDAITFTSPVEASKFSKMSNLPVVYYNPPSVAVEKNTRLNELNKASFFLVGNMKANHNLATLQMLVNIFKRKELQDKNISISIYGDYDTRAVEMCDGLDNIILHGVVNNISDIFNSNNCLVAPIPFGSGIKVKVIEAMGFGALVITNDIGAEGIGIKQNVNFLECSTQDEFALKIIDVHNSFEIYKTIATNGTEYIQKNFAREVVLDNISNVFSNLGIKIR</sequence>
<dbReference type="SUPFAM" id="SSF53756">
    <property type="entry name" value="UDP-Glycosyltransferase/glycogen phosphorylase"/>
    <property type="match status" value="1"/>
</dbReference>
<dbReference type="RefSeq" id="WP_065882959.1">
    <property type="nucleotide sequence ID" value="NZ_CP143909.1"/>
</dbReference>
<dbReference type="Gene3D" id="3.40.50.2000">
    <property type="entry name" value="Glycogen Phosphorylase B"/>
    <property type="match status" value="1"/>
</dbReference>
<organism evidence="1">
    <name type="scientific">Klebsiella pneumoniae</name>
    <dbReference type="NCBI Taxonomy" id="573"/>
    <lineage>
        <taxon>Bacteria</taxon>
        <taxon>Pseudomonadati</taxon>
        <taxon>Pseudomonadota</taxon>
        <taxon>Gammaproteobacteria</taxon>
        <taxon>Enterobacterales</taxon>
        <taxon>Enterobacteriaceae</taxon>
        <taxon>Klebsiella/Raoultella group</taxon>
        <taxon>Klebsiella</taxon>
        <taxon>Klebsiella pneumoniae complex</taxon>
    </lineage>
</organism>
<gene>
    <name evidence="1" type="primary">wcpW</name>
</gene>
<dbReference type="Pfam" id="PF13692">
    <property type="entry name" value="Glyco_trans_1_4"/>
    <property type="match status" value="1"/>
</dbReference>
<accession>A0A193SH23</accession>
<dbReference type="GO" id="GO:0016740">
    <property type="term" value="F:transferase activity"/>
    <property type="evidence" value="ECO:0007669"/>
    <property type="project" value="UniProtKB-KW"/>
</dbReference>